<keyword evidence="5" id="KW-1185">Reference proteome</keyword>
<dbReference type="InterPro" id="IPR000219">
    <property type="entry name" value="DH_dom"/>
</dbReference>
<evidence type="ECO:0000313" key="5">
    <source>
        <dbReference type="Proteomes" id="UP000242188"/>
    </source>
</evidence>
<evidence type="ECO:0000259" key="3">
    <source>
        <dbReference type="PROSITE" id="PS50172"/>
    </source>
</evidence>
<evidence type="ECO:0000313" key="4">
    <source>
        <dbReference type="EMBL" id="OWF44431.1"/>
    </source>
</evidence>
<dbReference type="GO" id="GO:0005634">
    <property type="term" value="C:nucleus"/>
    <property type="evidence" value="ECO:0007669"/>
    <property type="project" value="InterPro"/>
</dbReference>
<dbReference type="SUPFAM" id="SSF50729">
    <property type="entry name" value="PH domain-like"/>
    <property type="match status" value="1"/>
</dbReference>
<dbReference type="PANTHER" id="PTHR16777">
    <property type="entry name" value="PROTEIN ECT2"/>
    <property type="match status" value="1"/>
</dbReference>
<feature type="domain" description="BRCT" evidence="3">
    <location>
        <begin position="124"/>
        <end position="209"/>
    </location>
</feature>
<evidence type="ECO:0000256" key="1">
    <source>
        <dbReference type="SAM" id="MobiDB-lite"/>
    </source>
</evidence>
<feature type="region of interest" description="Disordered" evidence="1">
    <location>
        <begin position="349"/>
        <end position="380"/>
    </location>
</feature>
<dbReference type="InterPro" id="IPR049396">
    <property type="entry name" value="ECT2_BRCT0"/>
</dbReference>
<dbReference type="GO" id="GO:0000281">
    <property type="term" value="P:mitotic cytokinesis"/>
    <property type="evidence" value="ECO:0007669"/>
    <property type="project" value="TreeGrafter"/>
</dbReference>
<dbReference type="Gene3D" id="1.20.900.10">
    <property type="entry name" value="Dbl homology (DH) domain"/>
    <property type="match status" value="1"/>
</dbReference>
<dbReference type="PROSITE" id="PS50010">
    <property type="entry name" value="DH_2"/>
    <property type="match status" value="1"/>
</dbReference>
<dbReference type="GO" id="GO:0005085">
    <property type="term" value="F:guanyl-nucleotide exchange factor activity"/>
    <property type="evidence" value="ECO:0007669"/>
    <property type="project" value="InterPro"/>
</dbReference>
<dbReference type="GO" id="GO:0005938">
    <property type="term" value="C:cell cortex"/>
    <property type="evidence" value="ECO:0007669"/>
    <property type="project" value="TreeGrafter"/>
</dbReference>
<dbReference type="CDD" id="cd01229">
    <property type="entry name" value="PH_Ect2"/>
    <property type="match status" value="1"/>
</dbReference>
<dbReference type="InterPro" id="IPR035899">
    <property type="entry name" value="DBL_dom_sf"/>
</dbReference>
<dbReference type="OrthoDB" id="9997817at2759"/>
<dbReference type="STRING" id="6573.A0A210Q6T0"/>
<dbReference type="PROSITE" id="PS00741">
    <property type="entry name" value="DH_1"/>
    <property type="match status" value="1"/>
</dbReference>
<dbReference type="CDD" id="cd17733">
    <property type="entry name" value="BRCT_Ect2_rpt1"/>
    <property type="match status" value="1"/>
</dbReference>
<dbReference type="InterPro" id="IPR049395">
    <property type="entry name" value="ECT2_PH"/>
</dbReference>
<dbReference type="Pfam" id="PF00621">
    <property type="entry name" value="RhoGEF"/>
    <property type="match status" value="1"/>
</dbReference>
<dbReference type="SUPFAM" id="SSF52113">
    <property type="entry name" value="BRCT domain"/>
    <property type="match status" value="2"/>
</dbReference>
<proteinExistence type="predicted"/>
<dbReference type="InterPro" id="IPR001357">
    <property type="entry name" value="BRCT_dom"/>
</dbReference>
<dbReference type="Pfam" id="PF21243">
    <property type="entry name" value="ECT2_BRCT0"/>
    <property type="match status" value="1"/>
</dbReference>
<dbReference type="Proteomes" id="UP000242188">
    <property type="component" value="Unassembled WGS sequence"/>
</dbReference>
<dbReference type="Gene3D" id="2.30.29.30">
    <property type="entry name" value="Pleckstrin-homology domain (PH domain)/Phosphotyrosine-binding domain (PTB)"/>
    <property type="match status" value="1"/>
</dbReference>
<organism evidence="4 5">
    <name type="scientific">Mizuhopecten yessoensis</name>
    <name type="common">Japanese scallop</name>
    <name type="synonym">Patinopecten yessoensis</name>
    <dbReference type="NCBI Taxonomy" id="6573"/>
    <lineage>
        <taxon>Eukaryota</taxon>
        <taxon>Metazoa</taxon>
        <taxon>Spiralia</taxon>
        <taxon>Lophotrochozoa</taxon>
        <taxon>Mollusca</taxon>
        <taxon>Bivalvia</taxon>
        <taxon>Autobranchia</taxon>
        <taxon>Pteriomorphia</taxon>
        <taxon>Pectinida</taxon>
        <taxon>Pectinoidea</taxon>
        <taxon>Pectinidae</taxon>
        <taxon>Mizuhopecten</taxon>
    </lineage>
</organism>
<feature type="domain" description="DH" evidence="2">
    <location>
        <begin position="399"/>
        <end position="588"/>
    </location>
</feature>
<dbReference type="GO" id="GO:0007399">
    <property type="term" value="P:nervous system development"/>
    <property type="evidence" value="ECO:0007669"/>
    <property type="project" value="TreeGrafter"/>
</dbReference>
<dbReference type="InterPro" id="IPR001331">
    <property type="entry name" value="GDS_CDC24_CS"/>
</dbReference>
<sequence length="868" mass="98043">MCYWCSTNHTPRLIQTAPFSKKDMPTSMAEDVKEPLVILVGKDCRENEELKAAVKALELDQEESDTGLELIRRASEIESVFVLGVFEGEVYHKLLKAEARIIGPPIVHQCAKNKCPIPFHSRPLYCTAMQGVITCFTGFNRREELAPLADLLHHMGGSVRKEITPKVTHLVANSTEGEKYRFAVSFGTPIMSSDWLYRVWEERDNLEVKGTNPKLMVHRVPPFFKCCLSFLGFSKEEQKHMEELTIENGGMFGAVDDDECTHLVVDDQGTKELPPTSMLPHYVVKGEWFWGSIQMEACADENLLEYQKMNPSANSIFTPGRCMSGSKSRKRKRLRENIAQLAGEGDYDSPLYKRRSSEMGRTSMSPSSFLDASNTPDQSDYVTEDQKEKVSNISMKITPRQQVVMEFLQTEKNYVGILNTILTVFKAEVEKPNQYNGALLAPQHTKVIFGNIPPIYDVHCQISEELQSIVENWSEEKGIGDVILEHADALMKAYPPFVNYFEQTKETIAKCDKTNPRFHAFLKVCQSKPECGRQTLTELLIRPVQRLPSISLLLNDIMKHTPKENIDHSKLEKAINILKEVMTHINEDKRKTENQVVMFEIMNDIDNCPPTLLSSHRKFVARMDVIELSDELCGRGMPLSLFLFTDSLELCKRRSRYLNSSKSPALLKTPQKALKHLTLIPLAAIKRVVDCLERDDCRNSFGIIVKSNSEMTEKLFSFMVDGEESKKEFTTQLTKSISHIVCMADHESLMVTVVGRDLHINTSELGKHSISKAARLGKRVSRAFSFNKTPGRLKRAVSSVSHAFSPFADSRERYLGTPRGNLQGKRLASCMDLTDSISPTLSSYASSTTLYDESDTISLGAYSLKELP</sequence>
<dbReference type="GO" id="GO:2000431">
    <property type="term" value="P:regulation of cytokinesis, actomyosin contractile ring assembly"/>
    <property type="evidence" value="ECO:0007669"/>
    <property type="project" value="InterPro"/>
</dbReference>
<name>A0A210Q6T0_MIZYE</name>
<dbReference type="SMART" id="SM00292">
    <property type="entry name" value="BRCT"/>
    <property type="match status" value="2"/>
</dbReference>
<reference evidence="4 5" key="1">
    <citation type="journal article" date="2017" name="Nat. Ecol. Evol.">
        <title>Scallop genome provides insights into evolution of bilaterian karyotype and development.</title>
        <authorList>
            <person name="Wang S."/>
            <person name="Zhang J."/>
            <person name="Jiao W."/>
            <person name="Li J."/>
            <person name="Xun X."/>
            <person name="Sun Y."/>
            <person name="Guo X."/>
            <person name="Huan P."/>
            <person name="Dong B."/>
            <person name="Zhang L."/>
            <person name="Hu X."/>
            <person name="Sun X."/>
            <person name="Wang J."/>
            <person name="Zhao C."/>
            <person name="Wang Y."/>
            <person name="Wang D."/>
            <person name="Huang X."/>
            <person name="Wang R."/>
            <person name="Lv J."/>
            <person name="Li Y."/>
            <person name="Zhang Z."/>
            <person name="Liu B."/>
            <person name="Lu W."/>
            <person name="Hui Y."/>
            <person name="Liang J."/>
            <person name="Zhou Z."/>
            <person name="Hou R."/>
            <person name="Li X."/>
            <person name="Liu Y."/>
            <person name="Li H."/>
            <person name="Ning X."/>
            <person name="Lin Y."/>
            <person name="Zhao L."/>
            <person name="Xing Q."/>
            <person name="Dou J."/>
            <person name="Li Y."/>
            <person name="Mao J."/>
            <person name="Guo H."/>
            <person name="Dou H."/>
            <person name="Li T."/>
            <person name="Mu C."/>
            <person name="Jiang W."/>
            <person name="Fu Q."/>
            <person name="Fu X."/>
            <person name="Miao Y."/>
            <person name="Liu J."/>
            <person name="Yu Q."/>
            <person name="Li R."/>
            <person name="Liao H."/>
            <person name="Li X."/>
            <person name="Kong Y."/>
            <person name="Jiang Z."/>
            <person name="Chourrout D."/>
            <person name="Li R."/>
            <person name="Bao Z."/>
        </authorList>
    </citation>
    <scope>NUCLEOTIDE SEQUENCE [LARGE SCALE GENOMIC DNA]</scope>
    <source>
        <strain evidence="4 5">PY_sf001</strain>
    </source>
</reference>
<comment type="caution">
    <text evidence="4">The sequence shown here is derived from an EMBL/GenBank/DDBJ whole genome shotgun (WGS) entry which is preliminary data.</text>
</comment>
<dbReference type="CDD" id="cd00160">
    <property type="entry name" value="RhoGEF"/>
    <property type="match status" value="1"/>
</dbReference>
<dbReference type="SMART" id="SM00325">
    <property type="entry name" value="RhoGEF"/>
    <property type="match status" value="1"/>
</dbReference>
<dbReference type="PANTHER" id="PTHR16777:SF2">
    <property type="entry name" value="PROTEIN ECT2"/>
    <property type="match status" value="1"/>
</dbReference>
<dbReference type="InterPro" id="IPR011993">
    <property type="entry name" value="PH-like_dom_sf"/>
</dbReference>
<accession>A0A210Q6T0</accession>
<feature type="compositionally biased region" description="Polar residues" evidence="1">
    <location>
        <begin position="359"/>
        <end position="380"/>
    </location>
</feature>
<dbReference type="EMBL" id="NEDP02004782">
    <property type="protein sequence ID" value="OWF44431.1"/>
    <property type="molecule type" value="Genomic_DNA"/>
</dbReference>
<evidence type="ECO:0000259" key="2">
    <source>
        <dbReference type="PROSITE" id="PS50010"/>
    </source>
</evidence>
<protein>
    <submittedName>
        <fullName evidence="4">Protein ECT2</fullName>
    </submittedName>
</protein>
<dbReference type="GO" id="GO:0005096">
    <property type="term" value="F:GTPase activator activity"/>
    <property type="evidence" value="ECO:0007669"/>
    <property type="project" value="InterPro"/>
</dbReference>
<dbReference type="CDD" id="cd17732">
    <property type="entry name" value="BRCT_Ect2_rpt2"/>
    <property type="match status" value="1"/>
</dbReference>
<dbReference type="Pfam" id="PF21242">
    <property type="entry name" value="ECT2_PH"/>
    <property type="match status" value="1"/>
</dbReference>
<dbReference type="Gene3D" id="3.40.50.10190">
    <property type="entry name" value="BRCT domain"/>
    <property type="match status" value="3"/>
</dbReference>
<dbReference type="InterPro" id="IPR036420">
    <property type="entry name" value="BRCT_dom_sf"/>
</dbReference>
<dbReference type="SUPFAM" id="SSF48065">
    <property type="entry name" value="DBL homology domain (DH-domain)"/>
    <property type="match status" value="1"/>
</dbReference>
<dbReference type="InterPro" id="IPR026817">
    <property type="entry name" value="Ect2"/>
</dbReference>
<dbReference type="Pfam" id="PF12738">
    <property type="entry name" value="PTCB-BRCT"/>
    <property type="match status" value="1"/>
</dbReference>
<gene>
    <name evidence="4" type="ORF">KP79_PYT20482</name>
</gene>
<dbReference type="PROSITE" id="PS50172">
    <property type="entry name" value="BRCT"/>
    <property type="match status" value="2"/>
</dbReference>
<feature type="domain" description="BRCT" evidence="3">
    <location>
        <begin position="218"/>
        <end position="306"/>
    </location>
</feature>
<dbReference type="GO" id="GO:0035556">
    <property type="term" value="P:intracellular signal transduction"/>
    <property type="evidence" value="ECO:0007669"/>
    <property type="project" value="InterPro"/>
</dbReference>
<dbReference type="AlphaFoldDB" id="A0A210Q6T0"/>